<dbReference type="RefSeq" id="WP_154595969.1">
    <property type="nucleotide sequence ID" value="NZ_CP060587.1"/>
</dbReference>
<dbReference type="Pfam" id="PF01810">
    <property type="entry name" value="LysE"/>
    <property type="match status" value="1"/>
</dbReference>
<dbReference type="PANTHER" id="PTHR30086">
    <property type="entry name" value="ARGININE EXPORTER PROTEIN ARGO"/>
    <property type="match status" value="1"/>
</dbReference>
<evidence type="ECO:0000256" key="5">
    <source>
        <dbReference type="ARBA" id="ARBA00023136"/>
    </source>
</evidence>
<protein>
    <submittedName>
        <fullName evidence="7">LysE family translocator</fullName>
    </submittedName>
</protein>
<accession>A0A8I0EX26</accession>
<evidence type="ECO:0000256" key="1">
    <source>
        <dbReference type="ARBA" id="ARBA00004651"/>
    </source>
</evidence>
<feature type="transmembrane region" description="Helical" evidence="6">
    <location>
        <begin position="193"/>
        <end position="209"/>
    </location>
</feature>
<gene>
    <name evidence="8" type="ORF">H9L21_01495</name>
    <name evidence="7" type="ORF">IBG24_13020</name>
</gene>
<dbReference type="GO" id="GO:0005886">
    <property type="term" value="C:plasma membrane"/>
    <property type="evidence" value="ECO:0007669"/>
    <property type="project" value="UniProtKB-SubCell"/>
</dbReference>
<keyword evidence="9" id="KW-1185">Reference proteome</keyword>
<evidence type="ECO:0000256" key="4">
    <source>
        <dbReference type="ARBA" id="ARBA00022989"/>
    </source>
</evidence>
<dbReference type="PIRSF" id="PIRSF006324">
    <property type="entry name" value="LeuE"/>
    <property type="match status" value="1"/>
</dbReference>
<dbReference type="Proteomes" id="UP000515871">
    <property type="component" value="Chromosome"/>
</dbReference>
<feature type="transmembrane region" description="Helical" evidence="6">
    <location>
        <begin position="71"/>
        <end position="89"/>
    </location>
</feature>
<feature type="transmembrane region" description="Helical" evidence="6">
    <location>
        <begin position="6"/>
        <end position="29"/>
    </location>
</feature>
<evidence type="ECO:0000313" key="8">
    <source>
        <dbReference type="EMBL" id="QNL94674.1"/>
    </source>
</evidence>
<dbReference type="AlphaFoldDB" id="A0A8I0EX26"/>
<dbReference type="PANTHER" id="PTHR30086:SF20">
    <property type="entry name" value="ARGININE EXPORTER PROTEIN ARGO-RELATED"/>
    <property type="match status" value="1"/>
</dbReference>
<feature type="transmembrane region" description="Helical" evidence="6">
    <location>
        <begin position="41"/>
        <end position="65"/>
    </location>
</feature>
<dbReference type="InterPro" id="IPR001123">
    <property type="entry name" value="LeuE-type"/>
</dbReference>
<dbReference type="EMBL" id="CP060587">
    <property type="protein sequence ID" value="QNL94674.1"/>
    <property type="molecule type" value="Genomic_DNA"/>
</dbReference>
<feature type="transmembrane region" description="Helical" evidence="6">
    <location>
        <begin position="153"/>
        <end position="173"/>
    </location>
</feature>
<comment type="subcellular location">
    <subcellularLocation>
        <location evidence="1">Cell membrane</location>
        <topology evidence="1">Multi-pass membrane protein</topology>
    </subcellularLocation>
</comment>
<dbReference type="GO" id="GO:0015171">
    <property type="term" value="F:amino acid transmembrane transporter activity"/>
    <property type="evidence" value="ECO:0007669"/>
    <property type="project" value="TreeGrafter"/>
</dbReference>
<evidence type="ECO:0000313" key="7">
    <source>
        <dbReference type="EMBL" id="MBC9227238.1"/>
    </source>
</evidence>
<evidence type="ECO:0000256" key="3">
    <source>
        <dbReference type="ARBA" id="ARBA00022692"/>
    </source>
</evidence>
<evidence type="ECO:0000256" key="6">
    <source>
        <dbReference type="SAM" id="Phobius"/>
    </source>
</evidence>
<keyword evidence="2" id="KW-1003">Cell membrane</keyword>
<keyword evidence="5 6" id="KW-0472">Membrane</keyword>
<organism evidence="7 10">
    <name type="scientific">Aeromicrobium senzhongii</name>
    <dbReference type="NCBI Taxonomy" id="2663859"/>
    <lineage>
        <taxon>Bacteria</taxon>
        <taxon>Bacillati</taxon>
        <taxon>Actinomycetota</taxon>
        <taxon>Actinomycetes</taxon>
        <taxon>Propionibacteriales</taxon>
        <taxon>Nocardioidaceae</taxon>
        <taxon>Aeromicrobium</taxon>
    </lineage>
</organism>
<dbReference type="Proteomes" id="UP000620591">
    <property type="component" value="Unassembled WGS sequence"/>
</dbReference>
<evidence type="ECO:0000313" key="10">
    <source>
        <dbReference type="Proteomes" id="UP000620591"/>
    </source>
</evidence>
<keyword evidence="3 6" id="KW-0812">Transmembrane</keyword>
<name>A0A8I0EX26_9ACTN</name>
<evidence type="ECO:0000256" key="2">
    <source>
        <dbReference type="ARBA" id="ARBA00022475"/>
    </source>
</evidence>
<proteinExistence type="predicted"/>
<reference evidence="7" key="1">
    <citation type="submission" date="2020-09" db="EMBL/GenBank/DDBJ databases">
        <title>Novel species in genus Aeromicrobium.</title>
        <authorList>
            <person name="Zhang G."/>
        </authorList>
    </citation>
    <scope>NUCLEOTIDE SEQUENCE</scope>
    <source>
        <strain evidence="8">Zg-629</strain>
        <strain evidence="9">zg-629</strain>
        <strain evidence="7">Zg-636</strain>
    </source>
</reference>
<keyword evidence="4 6" id="KW-1133">Transmembrane helix</keyword>
<sequence>MPTLETLATFCLAALALILLPGPSVLFVIGRSLAHGRRTGILSVLGNGLGGLPVVVAVALGLGVIVAESAVVFNVVKVVGAVYLIHLGIRAWRSGPAESALTEGAQGPVASPGRALLEGFWVGVSNPKTIVFFAAVLPQFVDRDSGAVSTQMLVLGVVFLLIALVCDSGWALLAGTARAWFAGSPSRLATVRRAGGAMMIGLGGLLLTSQRH</sequence>
<dbReference type="EMBL" id="JACTVM010000004">
    <property type="protein sequence ID" value="MBC9227238.1"/>
    <property type="molecule type" value="Genomic_DNA"/>
</dbReference>
<evidence type="ECO:0000313" key="9">
    <source>
        <dbReference type="Proteomes" id="UP000515871"/>
    </source>
</evidence>